<dbReference type="InterPro" id="IPR006300">
    <property type="entry name" value="FlgB"/>
</dbReference>
<organism evidence="8 9">
    <name type="scientific">Actibacterium lipolyticum</name>
    <dbReference type="NCBI Taxonomy" id="1524263"/>
    <lineage>
        <taxon>Bacteria</taxon>
        <taxon>Pseudomonadati</taxon>
        <taxon>Pseudomonadota</taxon>
        <taxon>Alphaproteobacteria</taxon>
        <taxon>Rhodobacterales</taxon>
        <taxon>Roseobacteraceae</taxon>
        <taxon>Actibacterium</taxon>
    </lineage>
</organism>
<dbReference type="Proteomes" id="UP000202922">
    <property type="component" value="Unassembled WGS sequence"/>
</dbReference>
<comment type="subcellular location">
    <subcellularLocation>
        <location evidence="1 6">Bacterial flagellum basal body</location>
    </subcellularLocation>
</comment>
<keyword evidence="9" id="KW-1185">Reference proteome</keyword>
<proteinExistence type="inferred from homology"/>
<dbReference type="Pfam" id="PF00460">
    <property type="entry name" value="Flg_bb_rod"/>
    <property type="match status" value="1"/>
</dbReference>
<evidence type="ECO:0000256" key="4">
    <source>
        <dbReference type="ARBA" id="ARBA00023143"/>
    </source>
</evidence>
<keyword evidence="8" id="KW-0282">Flagellum</keyword>
<evidence type="ECO:0000313" key="8">
    <source>
        <dbReference type="EMBL" id="SMX47444.1"/>
    </source>
</evidence>
<dbReference type="PIRSF" id="PIRSF002889">
    <property type="entry name" value="Rod_FlgB"/>
    <property type="match status" value="1"/>
</dbReference>
<accession>A0A238KX78</accession>
<dbReference type="GO" id="GO:0071973">
    <property type="term" value="P:bacterial-type flagellum-dependent cell motility"/>
    <property type="evidence" value="ECO:0007669"/>
    <property type="project" value="InterPro"/>
</dbReference>
<evidence type="ECO:0000313" key="9">
    <source>
        <dbReference type="Proteomes" id="UP000202922"/>
    </source>
</evidence>
<evidence type="ECO:0000256" key="2">
    <source>
        <dbReference type="ARBA" id="ARBA00009677"/>
    </source>
</evidence>
<evidence type="ECO:0000256" key="5">
    <source>
        <dbReference type="ARBA" id="ARBA00024934"/>
    </source>
</evidence>
<reference evidence="9" key="1">
    <citation type="submission" date="2017-05" db="EMBL/GenBank/DDBJ databases">
        <authorList>
            <person name="Rodrigo-Torres L."/>
            <person name="Arahal R. D."/>
            <person name="Lucena T."/>
        </authorList>
    </citation>
    <scope>NUCLEOTIDE SEQUENCE [LARGE SCALE GENOMIC DNA]</scope>
    <source>
        <strain evidence="9">CECT 8621</strain>
    </source>
</reference>
<name>A0A238KX78_9RHOB</name>
<keyword evidence="8" id="KW-0966">Cell projection</keyword>
<dbReference type="NCBIfam" id="NF009270">
    <property type="entry name" value="PRK12627.1"/>
    <property type="match status" value="1"/>
</dbReference>
<dbReference type="InterPro" id="IPR001444">
    <property type="entry name" value="Flag_bb_rod_N"/>
</dbReference>
<keyword evidence="4 6" id="KW-0975">Bacterial flagellum</keyword>
<feature type="domain" description="Flagellar basal body rod protein N-terminal" evidence="7">
    <location>
        <begin position="18"/>
        <end position="38"/>
    </location>
</feature>
<comment type="function">
    <text evidence="5 6">Structural component of flagellum, the bacterial motility apparatus. Part of the rod structure of flagellar basal body.</text>
</comment>
<comment type="subunit">
    <text evidence="6">The basal body constitutes a major portion of the flagellar organelle and consists of a number of rings mounted on a central rod.</text>
</comment>
<evidence type="ECO:0000256" key="3">
    <source>
        <dbReference type="ARBA" id="ARBA00014376"/>
    </source>
</evidence>
<dbReference type="RefSeq" id="WP_093968657.1">
    <property type="nucleotide sequence ID" value="NZ_FXYE01000002.1"/>
</dbReference>
<dbReference type="EMBL" id="FXYE01000002">
    <property type="protein sequence ID" value="SMX47444.1"/>
    <property type="molecule type" value="Genomic_DNA"/>
</dbReference>
<evidence type="ECO:0000259" key="7">
    <source>
        <dbReference type="Pfam" id="PF00460"/>
    </source>
</evidence>
<gene>
    <name evidence="8" type="primary">flgB</name>
    <name evidence="8" type="ORF">COL8621_03439</name>
</gene>
<dbReference type="OrthoDB" id="9788334at2"/>
<comment type="similarity">
    <text evidence="2 6">Belongs to the flagella basal body rod proteins family.</text>
</comment>
<evidence type="ECO:0000256" key="6">
    <source>
        <dbReference type="PIRNR" id="PIRNR002889"/>
    </source>
</evidence>
<dbReference type="NCBIfam" id="TIGR01396">
    <property type="entry name" value="FlgB"/>
    <property type="match status" value="1"/>
</dbReference>
<dbReference type="GO" id="GO:0030694">
    <property type="term" value="C:bacterial-type flagellum basal body, rod"/>
    <property type="evidence" value="ECO:0007669"/>
    <property type="project" value="InterPro"/>
</dbReference>
<sequence>MFNKLEILKMAHGMATHAAARQSVVARNIANADTPGFQAQDITSFKKTYDDDAGFATRSTRSGHIAGSAQPSDIAAFSDTTADASPNGNSVSLEVEMVKSVQSKSQHDMALTVYHSAMGILRTSLGR</sequence>
<keyword evidence="8" id="KW-0969">Cilium</keyword>
<evidence type="ECO:0000256" key="1">
    <source>
        <dbReference type="ARBA" id="ARBA00004117"/>
    </source>
</evidence>
<protein>
    <recommendedName>
        <fullName evidence="3 6">Flagellar basal body rod protein FlgB</fullName>
    </recommendedName>
</protein>
<dbReference type="AlphaFoldDB" id="A0A238KX78"/>